<dbReference type="PANTHER" id="PTHR23226:SF416">
    <property type="entry name" value="FI01424P"/>
    <property type="match status" value="1"/>
</dbReference>
<keyword evidence="3" id="KW-0677">Repeat</keyword>
<dbReference type="SUPFAM" id="SSF57667">
    <property type="entry name" value="beta-beta-alpha zinc fingers"/>
    <property type="match status" value="2"/>
</dbReference>
<keyword evidence="6" id="KW-0539">Nucleus</keyword>
<dbReference type="InterPro" id="IPR036236">
    <property type="entry name" value="Znf_C2H2_sf"/>
</dbReference>
<dbReference type="SMART" id="SM00355">
    <property type="entry name" value="ZnF_C2H2"/>
    <property type="match status" value="3"/>
</dbReference>
<evidence type="ECO:0000313" key="10">
    <source>
        <dbReference type="RefSeq" id="XP_008564423.1"/>
    </source>
</evidence>
<dbReference type="Proteomes" id="UP000694923">
    <property type="component" value="Unplaced"/>
</dbReference>
<dbReference type="PANTHER" id="PTHR23226">
    <property type="entry name" value="ZINC FINGER AND SCAN DOMAIN-CONTAINING"/>
    <property type="match status" value="1"/>
</dbReference>
<dbReference type="Gene3D" id="3.30.160.60">
    <property type="entry name" value="Classic Zinc Finger"/>
    <property type="match status" value="4"/>
</dbReference>
<evidence type="ECO:0000256" key="3">
    <source>
        <dbReference type="ARBA" id="ARBA00022737"/>
    </source>
</evidence>
<keyword evidence="5" id="KW-0862">Zinc</keyword>
<protein>
    <submittedName>
        <fullName evidence="10">Zinc finger protein 182-like</fullName>
    </submittedName>
</protein>
<evidence type="ECO:0000256" key="7">
    <source>
        <dbReference type="PROSITE-ProRule" id="PRU00042"/>
    </source>
</evidence>
<dbReference type="PROSITE" id="PS50157">
    <property type="entry name" value="ZINC_FINGER_C2H2_2"/>
    <property type="match status" value="4"/>
</dbReference>
<evidence type="ECO:0000256" key="1">
    <source>
        <dbReference type="ARBA" id="ARBA00004123"/>
    </source>
</evidence>
<feature type="domain" description="C2H2-type" evidence="8">
    <location>
        <begin position="25"/>
        <end position="52"/>
    </location>
</feature>
<accession>A0ABM0Q7T2</accession>
<comment type="subcellular location">
    <subcellularLocation>
        <location evidence="1">Nucleus</location>
    </subcellularLocation>
</comment>
<sequence length="145" mass="17246">MNVEEPFARNQPSTSIRVLKWEKPYECDECGKTFSQRLVLTIHQRTHTGERPYECEECRKTCQKSYLTLHQKTHAEEKPYECNECRKTYHKSVLIVHYRVYTGEKPYEGNGCGKTFSQRSHLRKHEKTQEKRNPINVMNVGKYFA</sequence>
<dbReference type="RefSeq" id="XP_008564423.1">
    <property type="nucleotide sequence ID" value="XM_008566201.1"/>
</dbReference>
<dbReference type="Pfam" id="PF00096">
    <property type="entry name" value="zf-C2H2"/>
    <property type="match status" value="3"/>
</dbReference>
<dbReference type="PROSITE" id="PS00028">
    <property type="entry name" value="ZINC_FINGER_C2H2_1"/>
    <property type="match status" value="1"/>
</dbReference>
<evidence type="ECO:0000256" key="4">
    <source>
        <dbReference type="ARBA" id="ARBA00022771"/>
    </source>
</evidence>
<reference evidence="10" key="1">
    <citation type="submission" date="2025-08" db="UniProtKB">
        <authorList>
            <consortium name="RefSeq"/>
        </authorList>
    </citation>
    <scope>IDENTIFICATION</scope>
</reference>
<evidence type="ECO:0000256" key="2">
    <source>
        <dbReference type="ARBA" id="ARBA00022723"/>
    </source>
</evidence>
<evidence type="ECO:0000256" key="5">
    <source>
        <dbReference type="ARBA" id="ARBA00022833"/>
    </source>
</evidence>
<feature type="domain" description="C2H2-type" evidence="8">
    <location>
        <begin position="80"/>
        <end position="106"/>
    </location>
</feature>
<dbReference type="GeneID" id="103585285"/>
<dbReference type="InterPro" id="IPR013087">
    <property type="entry name" value="Znf_C2H2_type"/>
</dbReference>
<name>A0ABM0Q7T2_GALVR</name>
<evidence type="ECO:0000313" key="9">
    <source>
        <dbReference type="Proteomes" id="UP000694923"/>
    </source>
</evidence>
<feature type="domain" description="C2H2-type" evidence="8">
    <location>
        <begin position="107"/>
        <end position="134"/>
    </location>
</feature>
<organism evidence="9 10">
    <name type="scientific">Galeopterus variegatus</name>
    <name type="common">Malayan flying lemur</name>
    <name type="synonym">Cynocephalus variegatus</name>
    <dbReference type="NCBI Taxonomy" id="482537"/>
    <lineage>
        <taxon>Eukaryota</taxon>
        <taxon>Metazoa</taxon>
        <taxon>Chordata</taxon>
        <taxon>Craniata</taxon>
        <taxon>Vertebrata</taxon>
        <taxon>Euteleostomi</taxon>
        <taxon>Mammalia</taxon>
        <taxon>Eutheria</taxon>
        <taxon>Euarchontoglires</taxon>
        <taxon>Dermoptera</taxon>
        <taxon>Cynocephalidae</taxon>
        <taxon>Galeopterus</taxon>
    </lineage>
</organism>
<keyword evidence="2" id="KW-0479">Metal-binding</keyword>
<gene>
    <name evidence="10" type="primary">LOC103585285</name>
</gene>
<keyword evidence="4 7" id="KW-0863">Zinc-finger</keyword>
<keyword evidence="9" id="KW-1185">Reference proteome</keyword>
<proteinExistence type="predicted"/>
<evidence type="ECO:0000256" key="6">
    <source>
        <dbReference type="ARBA" id="ARBA00023242"/>
    </source>
</evidence>
<evidence type="ECO:0000259" key="8">
    <source>
        <dbReference type="PROSITE" id="PS50157"/>
    </source>
</evidence>
<feature type="domain" description="C2H2-type" evidence="8">
    <location>
        <begin position="53"/>
        <end position="79"/>
    </location>
</feature>